<protein>
    <recommendedName>
        <fullName evidence="1">AB hydrolase-1 domain-containing protein</fullName>
    </recommendedName>
</protein>
<evidence type="ECO:0000313" key="2">
    <source>
        <dbReference type="EMBL" id="KAI5077444.1"/>
    </source>
</evidence>
<organism evidence="2 3">
    <name type="scientific">Adiantum capillus-veneris</name>
    <name type="common">Maidenhair fern</name>
    <dbReference type="NCBI Taxonomy" id="13818"/>
    <lineage>
        <taxon>Eukaryota</taxon>
        <taxon>Viridiplantae</taxon>
        <taxon>Streptophyta</taxon>
        <taxon>Embryophyta</taxon>
        <taxon>Tracheophyta</taxon>
        <taxon>Polypodiopsida</taxon>
        <taxon>Polypodiidae</taxon>
        <taxon>Polypodiales</taxon>
        <taxon>Pteridineae</taxon>
        <taxon>Pteridaceae</taxon>
        <taxon>Vittarioideae</taxon>
        <taxon>Adiantum</taxon>
    </lineage>
</organism>
<dbReference type="AlphaFoldDB" id="A0A9D4V0K7"/>
<evidence type="ECO:0000259" key="1">
    <source>
        <dbReference type="Pfam" id="PF12697"/>
    </source>
</evidence>
<accession>A0A9D4V0K7</accession>
<dbReference type="EMBL" id="JABFUD020000007">
    <property type="protein sequence ID" value="KAI5077444.1"/>
    <property type="molecule type" value="Genomic_DNA"/>
</dbReference>
<proteinExistence type="predicted"/>
<dbReference type="InterPro" id="IPR000073">
    <property type="entry name" value="AB_hydrolase_1"/>
</dbReference>
<sequence>MGCTQQEARRCLVVLHGLGSSRLAAMPGVTEEMLMKFGVRLVAFDRAGYGQSEPDPSMTLEGACEDLEQVLDMLQLGPKVFLLGFSCGGAYCYAAARFIPHRIAGIALWCPIGCFQWKGISQEARDSMCRTLSQGSRALLRYGGQLPFFILRWYVSFLLARRAGEAWVRHCQKTLCPPDQRHLQLHEASNLMLRDNVESLTAYEGYGMATDLHLVSNHWGFELEDIAEVFDGLIHIWQGDSDNLVPFQMQRIVKSQLPKIVNLHELKGEGHLSWFCFNHAAHRETLATLFGEVES</sequence>
<dbReference type="OrthoDB" id="294702at2759"/>
<name>A0A9D4V0K7_ADICA</name>
<gene>
    <name evidence="2" type="ORF">GOP47_0007268</name>
</gene>
<reference evidence="2" key="1">
    <citation type="submission" date="2021-01" db="EMBL/GenBank/DDBJ databases">
        <title>Adiantum capillus-veneris genome.</title>
        <authorList>
            <person name="Fang Y."/>
            <person name="Liao Q."/>
        </authorList>
    </citation>
    <scope>NUCLEOTIDE SEQUENCE</scope>
    <source>
        <strain evidence="2">H3</strain>
        <tissue evidence="2">Leaf</tissue>
    </source>
</reference>
<feature type="domain" description="AB hydrolase-1" evidence="1">
    <location>
        <begin position="12"/>
        <end position="274"/>
    </location>
</feature>
<dbReference type="Pfam" id="PF12697">
    <property type="entry name" value="Abhydrolase_6"/>
    <property type="match status" value="1"/>
</dbReference>
<dbReference type="Proteomes" id="UP000886520">
    <property type="component" value="Chromosome 7"/>
</dbReference>
<comment type="caution">
    <text evidence="2">The sequence shown here is derived from an EMBL/GenBank/DDBJ whole genome shotgun (WGS) entry which is preliminary data.</text>
</comment>
<dbReference type="PANTHER" id="PTHR45763">
    <property type="entry name" value="HYDROLASE, ALPHA/BETA FOLD FAMILY PROTEIN, EXPRESSED-RELATED"/>
    <property type="match status" value="1"/>
</dbReference>
<dbReference type="Gene3D" id="3.40.50.1820">
    <property type="entry name" value="alpha/beta hydrolase"/>
    <property type="match status" value="1"/>
</dbReference>
<evidence type="ECO:0000313" key="3">
    <source>
        <dbReference type="Proteomes" id="UP000886520"/>
    </source>
</evidence>
<keyword evidence="3" id="KW-1185">Reference proteome</keyword>
<dbReference type="InterPro" id="IPR029058">
    <property type="entry name" value="AB_hydrolase_fold"/>
</dbReference>
<dbReference type="PANTHER" id="PTHR45763:SF46">
    <property type="entry name" value="AB HYDROLASE-1 DOMAIN-CONTAINING PROTEIN"/>
    <property type="match status" value="1"/>
</dbReference>
<dbReference type="SUPFAM" id="SSF53474">
    <property type="entry name" value="alpha/beta-Hydrolases"/>
    <property type="match status" value="1"/>
</dbReference>